<proteinExistence type="predicted"/>
<name>A0A8X6PLH6_NEPPI</name>
<evidence type="ECO:0000313" key="1">
    <source>
        <dbReference type="EMBL" id="GFT72894.1"/>
    </source>
</evidence>
<keyword evidence="2" id="KW-1185">Reference proteome</keyword>
<gene>
    <name evidence="1" type="ORF">NPIL_648251</name>
</gene>
<reference evidence="1" key="1">
    <citation type="submission" date="2020-08" db="EMBL/GenBank/DDBJ databases">
        <title>Multicomponent nature underlies the extraordinary mechanical properties of spider dragline silk.</title>
        <authorList>
            <person name="Kono N."/>
            <person name="Nakamura H."/>
            <person name="Mori M."/>
            <person name="Yoshida Y."/>
            <person name="Ohtoshi R."/>
            <person name="Malay A.D."/>
            <person name="Moran D.A.P."/>
            <person name="Tomita M."/>
            <person name="Numata K."/>
            <person name="Arakawa K."/>
        </authorList>
    </citation>
    <scope>NUCLEOTIDE SEQUENCE</scope>
</reference>
<comment type="caution">
    <text evidence="1">The sequence shown here is derived from an EMBL/GenBank/DDBJ whole genome shotgun (WGS) entry which is preliminary data.</text>
</comment>
<protein>
    <submittedName>
        <fullName evidence="1">Uncharacterized protein</fullName>
    </submittedName>
</protein>
<evidence type="ECO:0000313" key="2">
    <source>
        <dbReference type="Proteomes" id="UP000887013"/>
    </source>
</evidence>
<sequence>MDCFLPYWAEGTLKTIPIPPSEDENAQCERSNRGGHDCFLSNERDPVMISEDTSVEGLKQFNLSSNT</sequence>
<feature type="non-terminal residue" evidence="1">
    <location>
        <position position="67"/>
    </location>
</feature>
<accession>A0A8X6PLH6</accession>
<dbReference type="AlphaFoldDB" id="A0A8X6PLH6"/>
<organism evidence="1 2">
    <name type="scientific">Nephila pilipes</name>
    <name type="common">Giant wood spider</name>
    <name type="synonym">Nephila maculata</name>
    <dbReference type="NCBI Taxonomy" id="299642"/>
    <lineage>
        <taxon>Eukaryota</taxon>
        <taxon>Metazoa</taxon>
        <taxon>Ecdysozoa</taxon>
        <taxon>Arthropoda</taxon>
        <taxon>Chelicerata</taxon>
        <taxon>Arachnida</taxon>
        <taxon>Araneae</taxon>
        <taxon>Araneomorphae</taxon>
        <taxon>Entelegynae</taxon>
        <taxon>Araneoidea</taxon>
        <taxon>Nephilidae</taxon>
        <taxon>Nephila</taxon>
    </lineage>
</organism>
<dbReference type="Proteomes" id="UP000887013">
    <property type="component" value="Unassembled WGS sequence"/>
</dbReference>
<dbReference type="EMBL" id="BMAW01116958">
    <property type="protein sequence ID" value="GFT72894.1"/>
    <property type="molecule type" value="Genomic_DNA"/>
</dbReference>